<evidence type="ECO:0000313" key="3">
    <source>
        <dbReference type="Proteomes" id="UP000199226"/>
    </source>
</evidence>
<dbReference type="Proteomes" id="UP000199226">
    <property type="component" value="Unassembled WGS sequence"/>
</dbReference>
<dbReference type="Pfam" id="PF01883">
    <property type="entry name" value="FeS_assembly_P"/>
    <property type="match status" value="1"/>
</dbReference>
<dbReference type="RefSeq" id="WP_090705146.1">
    <property type="nucleotide sequence ID" value="NZ_FNHH01000016.1"/>
</dbReference>
<dbReference type="InterPro" id="IPR052339">
    <property type="entry name" value="Fe-S_Maturation_MIP18"/>
</dbReference>
<sequence>MAVLSNNDLFCSAALAGLYDVFDPEIGLNVVDLGLIYRIDFNEETKKIIVTMTLTTQFCPMGESITADVQQSVSDAFKDYQVSIDLVFNPAWSPEQISPEGQEFLDR</sequence>
<feature type="domain" description="MIP18 family-like" evidence="1">
    <location>
        <begin position="15"/>
        <end position="76"/>
    </location>
</feature>
<dbReference type="AlphaFoldDB" id="A0A1G9UGQ5"/>
<reference evidence="3" key="1">
    <citation type="submission" date="2016-10" db="EMBL/GenBank/DDBJ databases">
        <authorList>
            <person name="Varghese N."/>
            <person name="Submissions S."/>
        </authorList>
    </citation>
    <scope>NUCLEOTIDE SEQUENCE [LARGE SCALE GENOMIC DNA]</scope>
    <source>
        <strain evidence="3">DSM 24536</strain>
    </source>
</reference>
<proteinExistence type="predicted"/>
<dbReference type="STRING" id="990371.SAMN05421813_11667"/>
<protein>
    <submittedName>
        <fullName evidence="2">Metal-sulfur cluster biosynthetic enzyme</fullName>
    </submittedName>
</protein>
<organism evidence="2 3">
    <name type="scientific">Daejeonella rubra</name>
    <dbReference type="NCBI Taxonomy" id="990371"/>
    <lineage>
        <taxon>Bacteria</taxon>
        <taxon>Pseudomonadati</taxon>
        <taxon>Bacteroidota</taxon>
        <taxon>Sphingobacteriia</taxon>
        <taxon>Sphingobacteriales</taxon>
        <taxon>Sphingobacteriaceae</taxon>
        <taxon>Daejeonella</taxon>
    </lineage>
</organism>
<gene>
    <name evidence="2" type="ORF">SAMN05421813_11667</name>
</gene>
<dbReference type="OrthoDB" id="9805360at2"/>
<dbReference type="InterPro" id="IPR034904">
    <property type="entry name" value="FSCA_dom_sf"/>
</dbReference>
<dbReference type="EMBL" id="FNHH01000016">
    <property type="protein sequence ID" value="SDM59122.1"/>
    <property type="molecule type" value="Genomic_DNA"/>
</dbReference>
<name>A0A1G9UGQ5_9SPHI</name>
<dbReference type="PANTHER" id="PTHR42831">
    <property type="entry name" value="FE-S PROTEIN MATURATION AUXILIARY FACTOR YITW"/>
    <property type="match status" value="1"/>
</dbReference>
<accession>A0A1G9UGQ5</accession>
<keyword evidence="3" id="KW-1185">Reference proteome</keyword>
<dbReference type="Gene3D" id="3.30.300.130">
    <property type="entry name" value="Fe-S cluster assembly (FSCA)"/>
    <property type="match status" value="1"/>
</dbReference>
<dbReference type="SUPFAM" id="SSF117916">
    <property type="entry name" value="Fe-S cluster assembly (FSCA) domain-like"/>
    <property type="match status" value="1"/>
</dbReference>
<dbReference type="InterPro" id="IPR002744">
    <property type="entry name" value="MIP18-like"/>
</dbReference>
<dbReference type="PANTHER" id="PTHR42831:SF1">
    <property type="entry name" value="FE-S PROTEIN MATURATION AUXILIARY FACTOR YITW"/>
    <property type="match status" value="1"/>
</dbReference>
<evidence type="ECO:0000259" key="1">
    <source>
        <dbReference type="Pfam" id="PF01883"/>
    </source>
</evidence>
<evidence type="ECO:0000313" key="2">
    <source>
        <dbReference type="EMBL" id="SDM59122.1"/>
    </source>
</evidence>